<feature type="region of interest" description="Disordered" evidence="11">
    <location>
        <begin position="798"/>
        <end position="869"/>
    </location>
</feature>
<keyword evidence="6" id="KW-0547">Nucleotide-binding</keyword>
<accession>A0A182FJL1</accession>
<evidence type="ECO:0000256" key="3">
    <source>
        <dbReference type="ARBA" id="ARBA00012743"/>
    </source>
</evidence>
<protein>
    <recommendedName>
        <fullName evidence="4">Glutamine-dependent NAD(+) synthetase</fullName>
        <ecNumber evidence="3">6.3.5.1</ecNumber>
    </recommendedName>
    <alternativeName>
        <fullName evidence="9">NAD(+) synthase [glutamine-hydrolyzing]</fullName>
    </alternativeName>
</protein>
<dbReference type="GO" id="GO:0009435">
    <property type="term" value="P:NAD+ biosynthetic process"/>
    <property type="evidence" value="ECO:0007669"/>
    <property type="project" value="InterPro"/>
</dbReference>
<dbReference type="InterPro" id="IPR014445">
    <property type="entry name" value="Gln-dep_NAD_synthase"/>
</dbReference>
<dbReference type="EC" id="6.3.5.1" evidence="3"/>
<evidence type="ECO:0000256" key="9">
    <source>
        <dbReference type="ARBA" id="ARBA00030681"/>
    </source>
</evidence>
<reference evidence="12 13" key="1">
    <citation type="journal article" date="2017" name="G3 (Bethesda)">
        <title>The Physical Genome Mapping of Anopheles albimanus Corrected Scaffold Misassemblies and Identified Interarm Rearrangements in Genus Anopheles.</title>
        <authorList>
            <person name="Artemov G.N."/>
            <person name="Peery A.N."/>
            <person name="Jiang X."/>
            <person name="Tu Z."/>
            <person name="Stegniy V.N."/>
            <person name="Sharakhova M.V."/>
            <person name="Sharakhov I.V."/>
        </authorList>
    </citation>
    <scope>NUCLEOTIDE SEQUENCE [LARGE SCALE GENOMIC DNA]</scope>
    <source>
        <strain evidence="12 13">ALBI9_A</strain>
    </source>
</reference>
<organism evidence="12 13">
    <name type="scientific">Anopheles albimanus</name>
    <name type="common">New world malaria mosquito</name>
    <dbReference type="NCBI Taxonomy" id="7167"/>
    <lineage>
        <taxon>Eukaryota</taxon>
        <taxon>Metazoa</taxon>
        <taxon>Ecdysozoa</taxon>
        <taxon>Arthropoda</taxon>
        <taxon>Hexapoda</taxon>
        <taxon>Insecta</taxon>
        <taxon>Pterygota</taxon>
        <taxon>Neoptera</taxon>
        <taxon>Endopterygota</taxon>
        <taxon>Diptera</taxon>
        <taxon>Nematocera</taxon>
        <taxon>Culicoidea</taxon>
        <taxon>Culicidae</taxon>
        <taxon>Anophelinae</taxon>
        <taxon>Anopheles</taxon>
    </lineage>
</organism>
<dbReference type="FunFam" id="3.40.50.620:FF:000036">
    <property type="entry name" value="Glutamine-dependent NAD(+) synthetase"/>
    <property type="match status" value="1"/>
</dbReference>
<feature type="region of interest" description="Disordered" evidence="11">
    <location>
        <begin position="760"/>
        <end position="783"/>
    </location>
</feature>
<dbReference type="Gene3D" id="3.60.110.10">
    <property type="entry name" value="Carbon-nitrogen hydrolase"/>
    <property type="match status" value="1"/>
</dbReference>
<dbReference type="OrthoDB" id="2020662at2759"/>
<dbReference type="SUPFAM" id="SSF52402">
    <property type="entry name" value="Adenine nucleotide alpha hydrolases-like"/>
    <property type="match status" value="1"/>
</dbReference>
<evidence type="ECO:0000313" key="13">
    <source>
        <dbReference type="Proteomes" id="UP000069272"/>
    </source>
</evidence>
<evidence type="ECO:0000256" key="5">
    <source>
        <dbReference type="ARBA" id="ARBA00022598"/>
    </source>
</evidence>
<dbReference type="GO" id="GO:0005737">
    <property type="term" value="C:cytoplasm"/>
    <property type="evidence" value="ECO:0007669"/>
    <property type="project" value="InterPro"/>
</dbReference>
<dbReference type="FunFam" id="3.60.110.10:FF:000003">
    <property type="entry name" value="Glutamine-dependent NAD(+) synthetase"/>
    <property type="match status" value="1"/>
</dbReference>
<evidence type="ECO:0000256" key="8">
    <source>
        <dbReference type="ARBA" id="ARBA00023027"/>
    </source>
</evidence>
<dbReference type="SUPFAM" id="SSF56317">
    <property type="entry name" value="Carbon-nitrogen hydrolase"/>
    <property type="match status" value="1"/>
</dbReference>
<dbReference type="InterPro" id="IPR003010">
    <property type="entry name" value="C-N_Hydrolase"/>
</dbReference>
<reference evidence="12" key="2">
    <citation type="submission" date="2022-08" db="UniProtKB">
        <authorList>
            <consortium name="EnsemblMetazoa"/>
        </authorList>
    </citation>
    <scope>IDENTIFICATION</scope>
    <source>
        <strain evidence="12">STECLA/ALBI9_A</strain>
    </source>
</reference>
<evidence type="ECO:0000256" key="6">
    <source>
        <dbReference type="ARBA" id="ARBA00022741"/>
    </source>
</evidence>
<evidence type="ECO:0000256" key="10">
    <source>
        <dbReference type="ARBA" id="ARBA00052340"/>
    </source>
</evidence>
<evidence type="ECO:0000256" key="7">
    <source>
        <dbReference type="ARBA" id="ARBA00022840"/>
    </source>
</evidence>
<evidence type="ECO:0000256" key="2">
    <source>
        <dbReference type="ARBA" id="ARBA00007145"/>
    </source>
</evidence>
<name>A0A182FJL1_ANOAL</name>
<evidence type="ECO:0000256" key="1">
    <source>
        <dbReference type="ARBA" id="ARBA00005188"/>
    </source>
</evidence>
<dbReference type="InterPro" id="IPR036526">
    <property type="entry name" value="C-N_Hydrolase_sf"/>
</dbReference>
<feature type="compositionally biased region" description="Polar residues" evidence="11">
    <location>
        <begin position="764"/>
        <end position="775"/>
    </location>
</feature>
<dbReference type="GO" id="GO:0005524">
    <property type="term" value="F:ATP binding"/>
    <property type="evidence" value="ECO:0007669"/>
    <property type="project" value="UniProtKB-KW"/>
</dbReference>
<dbReference type="STRING" id="7167.A0A182FJL1"/>
<dbReference type="AlphaFoldDB" id="A0A182FJL1"/>
<dbReference type="PROSITE" id="PS50263">
    <property type="entry name" value="CN_HYDROLASE"/>
    <property type="match status" value="1"/>
</dbReference>
<dbReference type="KEGG" id="aali:118456737"/>
<comment type="similarity">
    <text evidence="2">In the C-terminal section; belongs to the NAD synthetase family.</text>
</comment>
<dbReference type="Pfam" id="PF02540">
    <property type="entry name" value="NAD_synthase"/>
    <property type="match status" value="1"/>
</dbReference>
<dbReference type="Gene3D" id="3.40.50.620">
    <property type="entry name" value="HUPs"/>
    <property type="match status" value="1"/>
</dbReference>
<proteinExistence type="inferred from homology"/>
<keyword evidence="8" id="KW-0520">NAD</keyword>
<dbReference type="InterPro" id="IPR022310">
    <property type="entry name" value="NAD/GMP_synthase"/>
</dbReference>
<keyword evidence="13" id="KW-1185">Reference proteome</keyword>
<dbReference type="InterPro" id="IPR003694">
    <property type="entry name" value="NAD_synthase"/>
</dbReference>
<comment type="catalytic activity">
    <reaction evidence="10">
        <text>deamido-NAD(+) + L-glutamine + ATP + H2O = L-glutamate + AMP + diphosphate + NAD(+) + H(+)</text>
        <dbReference type="Rhea" id="RHEA:24384"/>
        <dbReference type="ChEBI" id="CHEBI:15377"/>
        <dbReference type="ChEBI" id="CHEBI:15378"/>
        <dbReference type="ChEBI" id="CHEBI:29985"/>
        <dbReference type="ChEBI" id="CHEBI:30616"/>
        <dbReference type="ChEBI" id="CHEBI:33019"/>
        <dbReference type="ChEBI" id="CHEBI:57540"/>
        <dbReference type="ChEBI" id="CHEBI:58359"/>
        <dbReference type="ChEBI" id="CHEBI:58437"/>
        <dbReference type="ChEBI" id="CHEBI:456215"/>
        <dbReference type="EC" id="6.3.5.1"/>
    </reaction>
</comment>
<dbReference type="GeneID" id="118456737"/>
<dbReference type="HAMAP" id="MF_02090">
    <property type="entry name" value="NadE_glutamine_dep"/>
    <property type="match status" value="1"/>
</dbReference>
<dbReference type="GO" id="GO:0004359">
    <property type="term" value="F:glutaminase activity"/>
    <property type="evidence" value="ECO:0007669"/>
    <property type="project" value="InterPro"/>
</dbReference>
<evidence type="ECO:0000256" key="11">
    <source>
        <dbReference type="SAM" id="MobiDB-lite"/>
    </source>
</evidence>
<dbReference type="VEuPathDB" id="VectorBase:AALB006706"/>
<dbReference type="RefSeq" id="XP_035773682.1">
    <property type="nucleotide sequence ID" value="XM_035917789.1"/>
</dbReference>
<dbReference type="PANTHER" id="PTHR23090">
    <property type="entry name" value="NH 3 /GLUTAMINE-DEPENDENT NAD + SYNTHETASE"/>
    <property type="match status" value="1"/>
</dbReference>
<dbReference type="Proteomes" id="UP000069272">
    <property type="component" value="Chromosome X"/>
</dbReference>
<evidence type="ECO:0000313" key="12">
    <source>
        <dbReference type="EnsemblMetazoa" id="AALB006706-PA"/>
    </source>
</evidence>
<dbReference type="CDD" id="cd07570">
    <property type="entry name" value="GAT_Gln-NAD-synth"/>
    <property type="match status" value="1"/>
</dbReference>
<dbReference type="VEuPathDB" id="VectorBase:AALB20_029275"/>
<dbReference type="CTD" id="32328"/>
<dbReference type="GO" id="GO:0003952">
    <property type="term" value="F:NAD+ synthase (glutamine-hydrolyzing) activity"/>
    <property type="evidence" value="ECO:0007669"/>
    <property type="project" value="UniProtKB-EC"/>
</dbReference>
<dbReference type="Pfam" id="PF00795">
    <property type="entry name" value="CN_hydrolase"/>
    <property type="match status" value="1"/>
</dbReference>
<keyword evidence="7" id="KW-0067">ATP-binding</keyword>
<keyword evidence="5" id="KW-0436">Ligase</keyword>
<sequence length="888" mass="97240">MGQHVRVVVSTLNQWAMDFQGNRDRILLSIGLTRIHQARYRTGPELEVCGYSCEDHFHEPDTFRHCWEVVLEIMRAPVARDILIDVGMPVQHRNVAYNCRVAFYNGRLVLIRPKMILCDDGNYRESRWFSAWTRDRQTEEYQLPREVAIALGQETVPIGDAMLATLDTCLGYEICEELWTPRSKHIDMSLAGAEILVNGSGSYMQLRKANITGELIRHASYKAGGAYLFSNLRGCDGQRVYFNGCSAVALNGQIIARGRQFALEDVEVTVATFDLQDIRAYRGALRARSTLAAATPAYPRIQLPIELAGSDRWATEASEPIDEVPPSPLSLSASLPSSPSSLFTPEEEIAMGPACWLWDYLRRSGQGGFFLPLSGGVDSSSTAIIVYSMCRLVVRAIEEGQQQVREDCGKILAEPGYVPPSAADLCRRLLFTCYMGTENSSRETRQRAALLATQINCHHMDLNIDGAVSALLGIFQLATGMRPRFRAAGGCARQNLALQNIQARTRMVLAYLFAQLMLWVNGRPGGLLVLGSANVDEALRGYMTKYDCSSADVNPIGGISKQDLRQFLAYAQREFALPIVAEIVAAPPTAELEPLVDGALAQTDEQDMGLTYAELSQFGRLRKQELCGPFSMFRKLAGAASKPPAGTRDPKEIADKVKHFFRCYAINRHKMTVLTPSYHAESYSPDDNRFDHRPFLYRVNWAWQFAAIDAELQQLAASAAQPDDRQTADGEQQQPRRPQSEAATRAHLFGIATAMLQEGGMDAAQQQQHRGSKATTPCKPATDQSLERTNACNCGAGGAAAAGGGDDDESDGGCQLPPASPTAPQAHLHRGSSQHFRSERDDAASIHGPAFGTIGGSLTKSQSTGGGGYGRVHCSVMGKIKDRPGVPV</sequence>
<evidence type="ECO:0000256" key="4">
    <source>
        <dbReference type="ARBA" id="ARBA00017309"/>
    </source>
</evidence>
<feature type="region of interest" description="Disordered" evidence="11">
    <location>
        <begin position="716"/>
        <end position="742"/>
    </location>
</feature>
<comment type="pathway">
    <text evidence="1">Cofactor biosynthesis; NAD(+) biosynthesis; NAD(+) from deamido-NAD(+) (L-Gln route): step 1/1.</text>
</comment>
<dbReference type="PANTHER" id="PTHR23090:SF9">
    <property type="entry name" value="GLUTAMINE-DEPENDENT NAD(+) SYNTHETASE"/>
    <property type="match status" value="1"/>
</dbReference>
<dbReference type="EnsemblMetazoa" id="AALB006706-RA">
    <property type="protein sequence ID" value="AALB006706-PA"/>
    <property type="gene ID" value="AALB006706"/>
</dbReference>
<dbReference type="InterPro" id="IPR014729">
    <property type="entry name" value="Rossmann-like_a/b/a_fold"/>
</dbReference>
<dbReference type="NCBIfam" id="TIGR00552">
    <property type="entry name" value="nadE"/>
    <property type="match status" value="1"/>
</dbReference>
<dbReference type="CDD" id="cd00553">
    <property type="entry name" value="NAD_synthase"/>
    <property type="match status" value="1"/>
</dbReference>